<dbReference type="EMBL" id="VFPP01000001">
    <property type="protein sequence ID" value="TQM85401.1"/>
    <property type="molecule type" value="Genomic_DNA"/>
</dbReference>
<reference evidence="3 4" key="1">
    <citation type="submission" date="2019-06" db="EMBL/GenBank/DDBJ databases">
        <title>Sequencing the genomes of 1000 actinobacteria strains.</title>
        <authorList>
            <person name="Klenk H.-P."/>
        </authorList>
    </citation>
    <scope>NUCLEOTIDE SEQUENCE [LARGE SCALE GENOMIC DNA]</scope>
    <source>
        <strain evidence="3 4">DSM 45456</strain>
    </source>
</reference>
<feature type="transmembrane region" description="Helical" evidence="1">
    <location>
        <begin position="186"/>
        <end position="206"/>
    </location>
</feature>
<organism evidence="3 4">
    <name type="scientific">Saccharothrix saharensis</name>
    <dbReference type="NCBI Taxonomy" id="571190"/>
    <lineage>
        <taxon>Bacteria</taxon>
        <taxon>Bacillati</taxon>
        <taxon>Actinomycetota</taxon>
        <taxon>Actinomycetes</taxon>
        <taxon>Pseudonocardiales</taxon>
        <taxon>Pseudonocardiaceae</taxon>
        <taxon>Saccharothrix</taxon>
    </lineage>
</organism>
<dbReference type="GO" id="GO:0007165">
    <property type="term" value="P:signal transduction"/>
    <property type="evidence" value="ECO:0007669"/>
    <property type="project" value="InterPro"/>
</dbReference>
<accession>A0A543JRC9</accession>
<name>A0A543JRC9_9PSEU</name>
<dbReference type="OrthoDB" id="3658134at2"/>
<dbReference type="InterPro" id="IPR000157">
    <property type="entry name" value="TIR_dom"/>
</dbReference>
<keyword evidence="1" id="KW-1133">Transmembrane helix</keyword>
<sequence length="1002" mass="106754">MLTEVHYTAFISYQSASRPTARHLKERLYAVAGRHERGTGFRLFLDESDLRPGPLAEEIRGALDRSRFLVVLLDTDTPRSEWVNEEIRHWLASTGHVDRLVLVRVGEIDLSWDDDRRDFAVPDAVPAALRGVFEVEQKWIDHRPRWSWRDSAALVALCARLMDVQPSDYLIEETRYQRRRTRTAQGVAAVTLVLLVVALVAGVVAVRNRQEAERNASEARAQADAAEALLAVPGTPTAAIERVLRAARDSDSPTVRSAMLAVSQGSSRLEHALRHPGLTDLAFAPDSRELLAWGRQGERTAVRSWDVATSTQRVDTTVPATGLSDLTRVGPNHLVACADQGPIVVDLAATTTRLDGEWTARGPCRVTPFDGGAVLLGPSSAHVVDRRGEVTTTDGVDRVVALSGYRHVALSGSAGVFVVAAGRAQRLDVPLGSSVEATDPVAALVLRAGPTSWLFATPGPGGYRSRALTVPDTAVEVAPLFDLGKLTGDLAWITADGTLGWTRDERRGHVEDVEGHPMWQPKYDTRLEPLANGAFVAVQGNTATIVRPPTGSPPVDVKISTLPPDWRTEWTRVPVRQRIGVPESGDTDPVVARCQDRSSVLLATDAPVGTSLLVDATALAVPVRDGRYTPGCALIDLSDSLVHHDAVRAGQTVIRTPFQADAVAFSPSGGRVAVLNEGFPIEVLSTGNERRPWDVATTVSGDITGGVVTAFGEREVVLVDDGLVFTDARGVVERVPVSDAGAISAVEPDGTGALLASSPGTGVTLVDGRAATAGRCRADGLRYVPAAGYLESLAAAETPVPVDREGTDCRTGSHLSDVPDVVSYDLGATTGRIVARTDHGLAVTTWVRGDESSLRTVPGPPAGADDEVSFDPAARTALVHTPGARALDVYRYDGGTWRPAATAVAGVGRVEAASLVDDGTLLLAIGSTGGFQLFDATSGRLVVNDPGTLDATEVVATSARRIGDELVVHLKSDADRGRTIRIPVAIPALRRQLCEVYRTEHC</sequence>
<comment type="caution">
    <text evidence="3">The sequence shown here is derived from an EMBL/GenBank/DDBJ whole genome shotgun (WGS) entry which is preliminary data.</text>
</comment>
<dbReference type="AlphaFoldDB" id="A0A543JRC9"/>
<dbReference type="InterPro" id="IPR035897">
    <property type="entry name" value="Toll_tir_struct_dom_sf"/>
</dbReference>
<evidence type="ECO:0000256" key="1">
    <source>
        <dbReference type="SAM" id="Phobius"/>
    </source>
</evidence>
<dbReference type="InterPro" id="IPR011044">
    <property type="entry name" value="Quino_amine_DH_bsu"/>
</dbReference>
<dbReference type="Proteomes" id="UP000316628">
    <property type="component" value="Unassembled WGS sequence"/>
</dbReference>
<keyword evidence="4" id="KW-1185">Reference proteome</keyword>
<dbReference type="Pfam" id="PF13676">
    <property type="entry name" value="TIR_2"/>
    <property type="match status" value="1"/>
</dbReference>
<dbReference type="SUPFAM" id="SSF50969">
    <property type="entry name" value="YVTN repeat-like/Quinoprotein amine dehydrogenase"/>
    <property type="match status" value="2"/>
</dbReference>
<evidence type="ECO:0000313" key="4">
    <source>
        <dbReference type="Proteomes" id="UP000316628"/>
    </source>
</evidence>
<proteinExistence type="predicted"/>
<dbReference type="SUPFAM" id="SSF52200">
    <property type="entry name" value="Toll/Interleukin receptor TIR domain"/>
    <property type="match status" value="1"/>
</dbReference>
<evidence type="ECO:0000259" key="2">
    <source>
        <dbReference type="PROSITE" id="PS50104"/>
    </source>
</evidence>
<keyword evidence="1" id="KW-0472">Membrane</keyword>
<dbReference type="Gene3D" id="3.40.50.10140">
    <property type="entry name" value="Toll/interleukin-1 receptor homology (TIR) domain"/>
    <property type="match status" value="1"/>
</dbReference>
<protein>
    <submittedName>
        <fullName evidence="3">TIR domain-containing protein</fullName>
    </submittedName>
</protein>
<evidence type="ECO:0000313" key="3">
    <source>
        <dbReference type="EMBL" id="TQM85401.1"/>
    </source>
</evidence>
<dbReference type="RefSeq" id="WP_141983444.1">
    <property type="nucleotide sequence ID" value="NZ_VFPP01000001.1"/>
</dbReference>
<feature type="domain" description="TIR" evidence="2">
    <location>
        <begin position="5"/>
        <end position="133"/>
    </location>
</feature>
<gene>
    <name evidence="3" type="ORF">FHX81_7881</name>
</gene>
<dbReference type="PROSITE" id="PS50104">
    <property type="entry name" value="TIR"/>
    <property type="match status" value="1"/>
</dbReference>
<keyword evidence="1" id="KW-0812">Transmembrane</keyword>